<keyword evidence="8" id="KW-1185">Reference proteome</keyword>
<evidence type="ECO:0000259" key="6">
    <source>
        <dbReference type="Pfam" id="PF07298"/>
    </source>
</evidence>
<sequence length="174" mass="19973">MHSALASKRVKQLTKLGNRTYRLLYTFISTVLFIILLFISAMIYTMLMFAPGAVSNYLGLMLAATGLFIIKRAFRAYSFREFIGLKKSEYSQLVTKGIQSKVRHPLYLGSLLIAIGYVLFNPLFSSLVVLVALIIYLPFGIRWEEKKLTEAYGHQYEQYKEKVPALFPRIINPF</sequence>
<evidence type="ECO:0000313" key="7">
    <source>
        <dbReference type="EMBL" id="GHE57069.1"/>
    </source>
</evidence>
<evidence type="ECO:0000256" key="4">
    <source>
        <dbReference type="ARBA" id="ARBA00023136"/>
    </source>
</evidence>
<feature type="transmembrane region" description="Helical" evidence="5">
    <location>
        <begin position="106"/>
        <end position="139"/>
    </location>
</feature>
<comment type="caution">
    <text evidence="7">The sequence shown here is derived from an EMBL/GenBank/DDBJ whole genome shotgun (WGS) entry which is preliminary data.</text>
</comment>
<keyword evidence="4 5" id="KW-0472">Membrane</keyword>
<gene>
    <name evidence="7" type="ORF">GCM10011340_10100</name>
</gene>
<dbReference type="Pfam" id="PF07298">
    <property type="entry name" value="NnrU"/>
    <property type="match status" value="1"/>
</dbReference>
<comment type="subcellular location">
    <subcellularLocation>
        <location evidence="1">Membrane</location>
        <topology evidence="1">Multi-pass membrane protein</topology>
    </subcellularLocation>
</comment>
<keyword evidence="3 5" id="KW-1133">Transmembrane helix</keyword>
<dbReference type="Proteomes" id="UP000658258">
    <property type="component" value="Unassembled WGS sequence"/>
</dbReference>
<keyword evidence="2 5" id="KW-0812">Transmembrane</keyword>
<evidence type="ECO:0000313" key="8">
    <source>
        <dbReference type="Proteomes" id="UP000658258"/>
    </source>
</evidence>
<feature type="transmembrane region" description="Helical" evidence="5">
    <location>
        <begin position="49"/>
        <end position="70"/>
    </location>
</feature>
<dbReference type="Gene3D" id="1.20.120.1630">
    <property type="match status" value="1"/>
</dbReference>
<feature type="domain" description="NnrU" evidence="6">
    <location>
        <begin position="2"/>
        <end position="158"/>
    </location>
</feature>
<protein>
    <recommendedName>
        <fullName evidence="6">NnrU domain-containing protein</fullName>
    </recommendedName>
</protein>
<feature type="transmembrane region" description="Helical" evidence="5">
    <location>
        <begin position="21"/>
        <end position="43"/>
    </location>
</feature>
<dbReference type="PANTHER" id="PTHR12714">
    <property type="entry name" value="PROTEIN-S ISOPRENYLCYSTEINE O-METHYLTRANSFERASE"/>
    <property type="match status" value="1"/>
</dbReference>
<proteinExistence type="predicted"/>
<dbReference type="EMBL" id="BNAG01000001">
    <property type="protein sequence ID" value="GHE57069.1"/>
    <property type="molecule type" value="Genomic_DNA"/>
</dbReference>
<reference evidence="8" key="1">
    <citation type="journal article" date="2019" name="Int. J. Syst. Evol. Microbiol.">
        <title>The Global Catalogue of Microorganisms (GCM) 10K type strain sequencing project: providing services to taxonomists for standard genome sequencing and annotation.</title>
        <authorList>
            <consortium name="The Broad Institute Genomics Platform"/>
            <consortium name="The Broad Institute Genome Sequencing Center for Infectious Disease"/>
            <person name="Wu L."/>
            <person name="Ma J."/>
        </authorList>
    </citation>
    <scope>NUCLEOTIDE SEQUENCE [LARGE SCALE GENOMIC DNA]</scope>
    <source>
        <strain evidence="8">CGMCC 1.15111</strain>
    </source>
</reference>
<evidence type="ECO:0000256" key="3">
    <source>
        <dbReference type="ARBA" id="ARBA00022989"/>
    </source>
</evidence>
<name>A0ABQ3I7J7_9BACT</name>
<evidence type="ECO:0000256" key="1">
    <source>
        <dbReference type="ARBA" id="ARBA00004141"/>
    </source>
</evidence>
<organism evidence="7 8">
    <name type="scientific">Roseivirga thermotolerans</name>
    <dbReference type="NCBI Taxonomy" id="1758176"/>
    <lineage>
        <taxon>Bacteria</taxon>
        <taxon>Pseudomonadati</taxon>
        <taxon>Bacteroidota</taxon>
        <taxon>Cytophagia</taxon>
        <taxon>Cytophagales</taxon>
        <taxon>Roseivirgaceae</taxon>
        <taxon>Roseivirga</taxon>
    </lineage>
</organism>
<dbReference type="InterPro" id="IPR009915">
    <property type="entry name" value="NnrU_dom"/>
</dbReference>
<dbReference type="PANTHER" id="PTHR12714:SF9">
    <property type="entry name" value="PROTEIN-S-ISOPRENYLCYSTEINE O-METHYLTRANSFERASE"/>
    <property type="match status" value="1"/>
</dbReference>
<accession>A0ABQ3I7J7</accession>
<evidence type="ECO:0000256" key="2">
    <source>
        <dbReference type="ARBA" id="ARBA00022692"/>
    </source>
</evidence>
<evidence type="ECO:0000256" key="5">
    <source>
        <dbReference type="SAM" id="Phobius"/>
    </source>
</evidence>